<feature type="transmembrane region" description="Helical" evidence="2">
    <location>
        <begin position="12"/>
        <end position="33"/>
    </location>
</feature>
<protein>
    <recommendedName>
        <fullName evidence="4">Transmembrane protein</fullName>
    </recommendedName>
</protein>
<sequence length="666" mass="73384">MERLFFGFKHFPSPTCLVLPFLVSVLFTFVLFWRGDATSKDPGRLHGFPSGLLAAQAVTVSAATVPLLASVSAYSHHNFPSKQFLRLVPTGKTPATARVSSFPEPAFSSETATVFPPFLSARLGWNLHTSAQTRESPRGSPLGHLAAPNRRRLASPPPAHLSSLWPATWTSPLAAVRTLRVAPGSLPLRVFSLALRNGRLAEILEERDGNSASFLLLDSAMPAGSLCAEASALPRKSKDGHQANPASWKDVSDTERRQRELVCDLLRTIPVYAVVSTETQQLVPAVFPAHTEISRDEVVPPHAKQGKSENATQGKKQSRRRELEKLLHQEFEALRRLEQRQGVGKARGLGLFFLSHRDAEVYLRHVQSQTAETALPVPLSGRPTSLAIATTSLANVYPLLLPPHPTDLPTKLTAWSLAAGASHMGEGSRASLSAVLRRALFGRRTANRLGNWVDLDEERTQDLVSRFILVPDTAQLAILLEEGGAEAVLVGTPLFFISRSPRIPWGLLAEPSASSPGSFLLYLNRRDADRALAKTEALGKRPWWRKLGRRPLAVHRTSLESFLEAFAANAAVLASAPSQSPFLLVPAFDSFRRSEEQRRKADAQSKGLFPVLVSPLTRLLASNPALRYLEWRRRKFTRDWLQPLFRRDRKQEGNGQHIGDLLPEDA</sequence>
<evidence type="ECO:0008006" key="4">
    <source>
        <dbReference type="Google" id="ProtNLM"/>
    </source>
</evidence>
<gene>
    <name evidence="3" type="ORF">BN1204_007785</name>
</gene>
<keyword evidence="2" id="KW-1133">Transmembrane helix</keyword>
<proteinExistence type="predicted"/>
<accession>A0A0F7U8J3</accession>
<evidence type="ECO:0000313" key="3">
    <source>
        <dbReference type="EMBL" id="CEL64910.1"/>
    </source>
</evidence>
<keyword evidence="2" id="KW-0472">Membrane</keyword>
<keyword evidence="2" id="KW-0812">Transmembrane</keyword>
<feature type="region of interest" description="Disordered" evidence="1">
    <location>
        <begin position="296"/>
        <end position="321"/>
    </location>
</feature>
<feature type="region of interest" description="Disordered" evidence="1">
    <location>
        <begin position="234"/>
        <end position="253"/>
    </location>
</feature>
<name>A0A0F7U8J3_NEOCL</name>
<feature type="region of interest" description="Disordered" evidence="1">
    <location>
        <begin position="131"/>
        <end position="157"/>
    </location>
</feature>
<feature type="transmembrane region" description="Helical" evidence="2">
    <location>
        <begin position="53"/>
        <end position="74"/>
    </location>
</feature>
<reference evidence="3" key="1">
    <citation type="journal article" date="2015" name="PLoS ONE">
        <title>Comprehensive Evaluation of Toxoplasma gondii VEG and Neospora caninum LIV Genomes with Tachyzoite Stage Transcriptome and Proteome Defines Novel Transcript Features.</title>
        <authorList>
            <person name="Ramaprasad A."/>
            <person name="Mourier T."/>
            <person name="Naeem R."/>
            <person name="Malas T.B."/>
            <person name="Moussa E."/>
            <person name="Panigrahi A."/>
            <person name="Vermont S.J."/>
            <person name="Otto T.D."/>
            <person name="Wastling J."/>
            <person name="Pain A."/>
        </authorList>
    </citation>
    <scope>NUCLEOTIDE SEQUENCE</scope>
    <source>
        <strain evidence="3">Liverpool</strain>
    </source>
</reference>
<evidence type="ECO:0000256" key="1">
    <source>
        <dbReference type="SAM" id="MobiDB-lite"/>
    </source>
</evidence>
<dbReference type="EMBL" id="LN714477">
    <property type="protein sequence ID" value="CEL64910.1"/>
    <property type="molecule type" value="Genomic_DNA"/>
</dbReference>
<dbReference type="AlphaFoldDB" id="A0A0F7U8J3"/>
<organism evidence="3">
    <name type="scientific">Neospora caninum (strain Liverpool)</name>
    <dbReference type="NCBI Taxonomy" id="572307"/>
    <lineage>
        <taxon>Eukaryota</taxon>
        <taxon>Sar</taxon>
        <taxon>Alveolata</taxon>
        <taxon>Apicomplexa</taxon>
        <taxon>Conoidasida</taxon>
        <taxon>Coccidia</taxon>
        <taxon>Eucoccidiorida</taxon>
        <taxon>Eimeriorina</taxon>
        <taxon>Sarcocystidae</taxon>
        <taxon>Neospora</taxon>
    </lineage>
</organism>
<evidence type="ECO:0000256" key="2">
    <source>
        <dbReference type="SAM" id="Phobius"/>
    </source>
</evidence>